<proteinExistence type="predicted"/>
<comment type="caution">
    <text evidence="1">The sequence shown here is derived from an EMBL/GenBank/DDBJ whole genome shotgun (WGS) entry which is preliminary data.</text>
</comment>
<gene>
    <name evidence="1" type="ORF">S12H4_45491</name>
</gene>
<evidence type="ECO:0000313" key="1">
    <source>
        <dbReference type="EMBL" id="GAJ09576.1"/>
    </source>
</evidence>
<feature type="non-terminal residue" evidence="1">
    <location>
        <position position="252"/>
    </location>
</feature>
<protein>
    <submittedName>
        <fullName evidence="1">Uncharacterized protein</fullName>
    </submittedName>
</protein>
<name>X1V9C7_9ZZZZ</name>
<accession>X1V9C7</accession>
<sequence length="252" mass="28559">MFNFKYDWVELDDAELVIGVVNYGSVWDKNNTVIYPYQDGPVTATLNGYNNSILVASDSIDLNFVRIDFEIEEMLDFGTEIHGDKLYMILHDPHGDGSYSGFTETTTVSIGFGYEITSSEIEMISIGMSYNLFGIDLGASTETTTTETEEEGFDFRLERSDTTSLTSNQLDDNPDYIGPGYGDVYWGESWIYKWALNATYREYSNGTDTYEDPNLKYGILRGVETLASDVNAPQEWKDLNPVHNNWADVIWD</sequence>
<dbReference type="AlphaFoldDB" id="X1V9C7"/>
<organism evidence="1">
    <name type="scientific">marine sediment metagenome</name>
    <dbReference type="NCBI Taxonomy" id="412755"/>
    <lineage>
        <taxon>unclassified sequences</taxon>
        <taxon>metagenomes</taxon>
        <taxon>ecological metagenomes</taxon>
    </lineage>
</organism>
<reference evidence="1" key="1">
    <citation type="journal article" date="2014" name="Front. Microbiol.">
        <title>High frequency of phylogenetically diverse reductive dehalogenase-homologous genes in deep subseafloor sedimentary metagenomes.</title>
        <authorList>
            <person name="Kawai M."/>
            <person name="Futagami T."/>
            <person name="Toyoda A."/>
            <person name="Takaki Y."/>
            <person name="Nishi S."/>
            <person name="Hori S."/>
            <person name="Arai W."/>
            <person name="Tsubouchi T."/>
            <person name="Morono Y."/>
            <person name="Uchiyama I."/>
            <person name="Ito T."/>
            <person name="Fujiyama A."/>
            <person name="Inagaki F."/>
            <person name="Takami H."/>
        </authorList>
    </citation>
    <scope>NUCLEOTIDE SEQUENCE</scope>
    <source>
        <strain evidence="1">Expedition CK06-06</strain>
    </source>
</reference>
<dbReference type="EMBL" id="BARW01028130">
    <property type="protein sequence ID" value="GAJ09576.1"/>
    <property type="molecule type" value="Genomic_DNA"/>
</dbReference>